<dbReference type="InterPro" id="IPR029044">
    <property type="entry name" value="Nucleotide-diphossugar_trans"/>
</dbReference>
<reference evidence="2" key="1">
    <citation type="submission" date="2022-11" db="EMBL/GenBank/DDBJ databases">
        <title>Candidatus Alkanophaga archaea from heated hydrothermal vent sediment oxidize petroleum alkanes.</title>
        <authorList>
            <person name="Zehnle H."/>
            <person name="Laso-Perez R."/>
            <person name="Lipp J."/>
            <person name="Teske A."/>
            <person name="Wegener G."/>
        </authorList>
    </citation>
    <scope>NUCLEOTIDE SEQUENCE</scope>
    <source>
        <strain evidence="2">MCA70</strain>
    </source>
</reference>
<organism evidence="2 3">
    <name type="scientific">Candidatus Thermodesulfobacterium syntrophicum</name>
    <dbReference type="NCBI Taxonomy" id="3060442"/>
    <lineage>
        <taxon>Bacteria</taxon>
        <taxon>Pseudomonadati</taxon>
        <taxon>Thermodesulfobacteriota</taxon>
        <taxon>Thermodesulfobacteria</taxon>
        <taxon>Thermodesulfobacteriales</taxon>
        <taxon>Thermodesulfobacteriaceae</taxon>
        <taxon>Thermodesulfobacterium</taxon>
    </lineage>
</organism>
<dbReference type="PANTHER" id="PTHR22572">
    <property type="entry name" value="SUGAR-1-PHOSPHATE GUANYL TRANSFERASE"/>
    <property type="match status" value="1"/>
</dbReference>
<evidence type="ECO:0000313" key="3">
    <source>
        <dbReference type="Proteomes" id="UP001144110"/>
    </source>
</evidence>
<gene>
    <name evidence="2" type="ORF">OD816_000626</name>
</gene>
<accession>A0AAE3TEE4</accession>
<dbReference type="EMBL" id="JAPHEG010000002">
    <property type="protein sequence ID" value="MDF2953381.1"/>
    <property type="molecule type" value="Genomic_DNA"/>
</dbReference>
<protein>
    <submittedName>
        <fullName evidence="2">NDP-sugar pyrophosphorylase</fullName>
    </submittedName>
</protein>
<comment type="caution">
    <text evidence="2">The sequence shown here is derived from an EMBL/GenBank/DDBJ whole genome shotgun (WGS) entry which is preliminary data.</text>
</comment>
<dbReference type="SUPFAM" id="SSF53448">
    <property type="entry name" value="Nucleotide-diphospho-sugar transferases"/>
    <property type="match status" value="1"/>
</dbReference>
<dbReference type="Gene3D" id="3.90.550.10">
    <property type="entry name" value="Spore Coat Polysaccharide Biosynthesis Protein SpsA, Chain A"/>
    <property type="match status" value="1"/>
</dbReference>
<name>A0AAE3TEE4_9BACT</name>
<dbReference type="InterPro" id="IPR050486">
    <property type="entry name" value="Mannose-1P_guanyltransferase"/>
</dbReference>
<evidence type="ECO:0000313" key="2">
    <source>
        <dbReference type="EMBL" id="MDF2953381.1"/>
    </source>
</evidence>
<evidence type="ECO:0000259" key="1">
    <source>
        <dbReference type="Pfam" id="PF00483"/>
    </source>
</evidence>
<proteinExistence type="predicted"/>
<dbReference type="Pfam" id="PF00483">
    <property type="entry name" value="NTP_transferase"/>
    <property type="match status" value="1"/>
</dbReference>
<sequence length="237" mass="27647">MIKEAIVLAGGLGKRLRKVVKDVPKPMADVNGKPFLEYLLTFLARQKIEKVVLSVGYKYEVIKNYFGNSFSGMKLVYSIESKPLGTGGGIRRSLSFVDSNEAFVLNGDTFFDIDMEKLYFFHKEKNSVLSVALKPMRHFDRYGSVKLDKNNRIIGFEEKKYYESGLINGGIYLLNKNFFMSFALEEFSFEKDFLEKYYNSYAFYGLEFRDYFIDIGIPEDYEKFKKYAKKFLTKNMF</sequence>
<dbReference type="InterPro" id="IPR005835">
    <property type="entry name" value="NTP_transferase_dom"/>
</dbReference>
<dbReference type="AlphaFoldDB" id="A0AAE3TEE4"/>
<dbReference type="CDD" id="cd06915">
    <property type="entry name" value="NTP_transferase_WcbM_like"/>
    <property type="match status" value="1"/>
</dbReference>
<feature type="domain" description="Nucleotidyl transferase" evidence="1">
    <location>
        <begin position="5"/>
        <end position="225"/>
    </location>
</feature>
<dbReference type="Proteomes" id="UP001144110">
    <property type="component" value="Unassembled WGS sequence"/>
</dbReference>